<feature type="repeat" description="TPR" evidence="3">
    <location>
        <begin position="489"/>
        <end position="522"/>
    </location>
</feature>
<protein>
    <submittedName>
        <fullName evidence="5">Tetratricopeptide repeat protein</fullName>
    </submittedName>
</protein>
<feature type="signal peptide" evidence="4">
    <location>
        <begin position="1"/>
        <end position="19"/>
    </location>
</feature>
<keyword evidence="4" id="KW-0732">Signal</keyword>
<feature type="repeat" description="TPR" evidence="3">
    <location>
        <begin position="745"/>
        <end position="778"/>
    </location>
</feature>
<dbReference type="OrthoDB" id="6058208at2"/>
<dbReference type="PROSITE" id="PS50293">
    <property type="entry name" value="TPR_REGION"/>
    <property type="match status" value="1"/>
</dbReference>
<dbReference type="Pfam" id="PF13432">
    <property type="entry name" value="TPR_16"/>
    <property type="match status" value="3"/>
</dbReference>
<feature type="repeat" description="TPR" evidence="3">
    <location>
        <begin position="566"/>
        <end position="599"/>
    </location>
</feature>
<dbReference type="Pfam" id="PF07719">
    <property type="entry name" value="TPR_2"/>
    <property type="match status" value="1"/>
</dbReference>
<dbReference type="InterPro" id="IPR050498">
    <property type="entry name" value="Ycf3"/>
</dbReference>
<organism evidence="5 6">
    <name type="scientific">Chitinophaga skermanii</name>
    <dbReference type="NCBI Taxonomy" id="331697"/>
    <lineage>
        <taxon>Bacteria</taxon>
        <taxon>Pseudomonadati</taxon>
        <taxon>Bacteroidota</taxon>
        <taxon>Chitinophagia</taxon>
        <taxon>Chitinophagales</taxon>
        <taxon>Chitinophagaceae</taxon>
        <taxon>Chitinophaga</taxon>
    </lineage>
</organism>
<proteinExistence type="predicted"/>
<keyword evidence="1" id="KW-0677">Repeat</keyword>
<gene>
    <name evidence="5" type="ORF">LX64_01731</name>
</gene>
<dbReference type="PROSITE" id="PS50005">
    <property type="entry name" value="TPR"/>
    <property type="match status" value="9"/>
</dbReference>
<dbReference type="InterPro" id="IPR011990">
    <property type="entry name" value="TPR-like_helical_dom_sf"/>
</dbReference>
<reference evidence="5 6" key="1">
    <citation type="submission" date="2018-06" db="EMBL/GenBank/DDBJ databases">
        <title>Genomic Encyclopedia of Archaeal and Bacterial Type Strains, Phase II (KMG-II): from individual species to whole genera.</title>
        <authorList>
            <person name="Goeker M."/>
        </authorList>
    </citation>
    <scope>NUCLEOTIDE SEQUENCE [LARGE SCALE GENOMIC DNA]</scope>
    <source>
        <strain evidence="5 6">DSM 23857</strain>
    </source>
</reference>
<dbReference type="PANTHER" id="PTHR44858">
    <property type="entry name" value="TETRATRICOPEPTIDE REPEAT PROTEIN 6"/>
    <property type="match status" value="1"/>
</dbReference>
<dbReference type="EMBL" id="QLLL01000003">
    <property type="protein sequence ID" value="RAJ06604.1"/>
    <property type="molecule type" value="Genomic_DNA"/>
</dbReference>
<evidence type="ECO:0000256" key="3">
    <source>
        <dbReference type="PROSITE-ProRule" id="PRU00339"/>
    </source>
</evidence>
<dbReference type="Gene3D" id="1.25.40.10">
    <property type="entry name" value="Tetratricopeptide repeat domain"/>
    <property type="match status" value="6"/>
</dbReference>
<keyword evidence="6" id="KW-1185">Reference proteome</keyword>
<dbReference type="Proteomes" id="UP000249547">
    <property type="component" value="Unassembled WGS sequence"/>
</dbReference>
<evidence type="ECO:0000256" key="2">
    <source>
        <dbReference type="ARBA" id="ARBA00022803"/>
    </source>
</evidence>
<evidence type="ECO:0000256" key="1">
    <source>
        <dbReference type="ARBA" id="ARBA00022737"/>
    </source>
</evidence>
<evidence type="ECO:0000256" key="4">
    <source>
        <dbReference type="SAM" id="SignalP"/>
    </source>
</evidence>
<dbReference type="PANTHER" id="PTHR44858:SF1">
    <property type="entry name" value="UDP-N-ACETYLGLUCOSAMINE--PEPTIDE N-ACETYLGLUCOSAMINYLTRANSFERASE SPINDLY-RELATED"/>
    <property type="match status" value="1"/>
</dbReference>
<feature type="repeat" description="TPR" evidence="3">
    <location>
        <begin position="600"/>
        <end position="633"/>
    </location>
</feature>
<feature type="repeat" description="TPR" evidence="3">
    <location>
        <begin position="248"/>
        <end position="281"/>
    </location>
</feature>
<dbReference type="Pfam" id="PF13414">
    <property type="entry name" value="TPR_11"/>
    <property type="match status" value="2"/>
</dbReference>
<feature type="repeat" description="TPR" evidence="3">
    <location>
        <begin position="455"/>
        <end position="488"/>
    </location>
</feature>
<dbReference type="SUPFAM" id="SSF48452">
    <property type="entry name" value="TPR-like"/>
    <property type="match status" value="3"/>
</dbReference>
<feature type="repeat" description="TPR" evidence="3">
    <location>
        <begin position="387"/>
        <end position="420"/>
    </location>
</feature>
<keyword evidence="2 3" id="KW-0802">TPR repeat</keyword>
<sequence>MKKRLLLLLCLPISLAAQEKVTIKDAAEIGYKAELMVNEFKDLMNVITNTETDLKETKDMIFNSHSGARNRIFLSSTVIVEDDIDPNHHGSENAKENSIEKYLNDLDLLYKKSDTSSIAFTNMRVSNLKMADYLYLKVYFTAQFSNKNNAIDAPYVANNRMAEVRVDKENNKWSLHIVRIGFYSPNDTANDVKNDIALAMEEGGQAVATNNTAGGEATATTTVSFAEELKEKERAKQIQAYNAELQAYNKLIEKGDQDLSKTDYANALKAFSEAAELKPYELYPKIKLNQIRKLIDQVSVTNEELFKQFVEKAKLAEMNRQYEAAKEYYTNALAKKPTEASNLEERIRLVTAKLRIVTELEEKYNAGLYKEAQRDYDRVIKKDDKNSDYFLGRAKCYDKLNEYKSAVKDYSKSIDLDNNNLQAIRLRADLYARNKEYFKALTDYRIYTTIDKSDPGIYIRVAELHIITNTPKAALEDYDKAIAVNPYYTDAYHKKGLLQFNLGDYKDAIEQYTTVLKIDSTQAPSYYHRGLAHEKLNDINATGQDFAKARYFKVDSAAIKDMAAMAARYYEVGVQNFTTKQYDKALEKFNQTIIIDPQPALYHYYRGEAYLALQSYDKAIENFTEALAHQSTYYEASYKRAWAYIYKAEHATAVKDLEDAIKANSTIAITYKTKGDAHLILQQYEPAAASYTQCLTTAKTSKTTLDDKVLADLYNNMGKSYFALGNFETALSNFKESLKKDKLFAEAYFNRGHSYLKLAQLSDAESDINKSLEINAANCTWHYTLGDVYRLRNQPEKAINAYTNALKKDSTKLVTNNAHYYRAVNHAALANYKEALADYLAVENASAADSFSTFREEIGTAYLQTGDADNAIKCFEMVLSGDATNAQMQYNMAVALLQKSNTDQSLTWFEKAFASGKLKYSAVRKDKLIAGIKDDKRFKALVKKYF</sequence>
<accession>A0A327QSJ4</accession>
<dbReference type="RefSeq" id="WP_111597213.1">
    <property type="nucleotide sequence ID" value="NZ_QLLL01000003.1"/>
</dbReference>
<dbReference type="InterPro" id="IPR013105">
    <property type="entry name" value="TPR_2"/>
</dbReference>
<name>A0A327QSJ4_9BACT</name>
<dbReference type="InterPro" id="IPR019734">
    <property type="entry name" value="TPR_rpt"/>
</dbReference>
<dbReference type="SMART" id="SM00028">
    <property type="entry name" value="TPR"/>
    <property type="match status" value="17"/>
</dbReference>
<comment type="caution">
    <text evidence="5">The sequence shown here is derived from an EMBL/GenBank/DDBJ whole genome shotgun (WGS) entry which is preliminary data.</text>
</comment>
<feature type="repeat" description="TPR" evidence="3">
    <location>
        <begin position="711"/>
        <end position="744"/>
    </location>
</feature>
<evidence type="ECO:0000313" key="5">
    <source>
        <dbReference type="EMBL" id="RAJ06604.1"/>
    </source>
</evidence>
<feature type="chain" id="PRO_5016253714" evidence="4">
    <location>
        <begin position="20"/>
        <end position="946"/>
    </location>
</feature>
<dbReference type="AlphaFoldDB" id="A0A327QSJ4"/>
<feature type="repeat" description="TPR" evidence="3">
    <location>
        <begin position="852"/>
        <end position="885"/>
    </location>
</feature>
<evidence type="ECO:0000313" key="6">
    <source>
        <dbReference type="Proteomes" id="UP000249547"/>
    </source>
</evidence>